<organism evidence="1 2">
    <name type="scientific">Rhizopus delemar (strain RA 99-880 / ATCC MYA-4621 / FGSC 9543 / NRRL 43880)</name>
    <name type="common">Mucormycosis agent</name>
    <name type="synonym">Rhizopus arrhizus var. delemar</name>
    <dbReference type="NCBI Taxonomy" id="246409"/>
    <lineage>
        <taxon>Eukaryota</taxon>
        <taxon>Fungi</taxon>
        <taxon>Fungi incertae sedis</taxon>
        <taxon>Mucoromycota</taxon>
        <taxon>Mucoromycotina</taxon>
        <taxon>Mucoromycetes</taxon>
        <taxon>Mucorales</taxon>
        <taxon>Mucorineae</taxon>
        <taxon>Rhizopodaceae</taxon>
        <taxon>Rhizopus</taxon>
    </lineage>
</organism>
<protein>
    <submittedName>
        <fullName evidence="1">Uncharacterized protein</fullName>
    </submittedName>
</protein>
<dbReference type="VEuPathDB" id="FungiDB:RO3G_12717"/>
<dbReference type="OrthoDB" id="2279077at2759"/>
<gene>
    <name evidence="1" type="ORF">RO3G_12717</name>
</gene>
<sequence>MNHLPGIWNNTTKKLFAVGIGRKDSFEVTIMESLGPLFVEDVEHSVDDTWNLDSRTSMMSVFELLATLQNEYDNQRTS</sequence>
<dbReference type="AlphaFoldDB" id="I1CHS6"/>
<reference evidence="1 2" key="1">
    <citation type="journal article" date="2009" name="PLoS Genet.">
        <title>Genomic analysis of the basal lineage fungus Rhizopus oryzae reveals a whole-genome duplication.</title>
        <authorList>
            <person name="Ma L.-J."/>
            <person name="Ibrahim A.S."/>
            <person name="Skory C."/>
            <person name="Grabherr M.G."/>
            <person name="Burger G."/>
            <person name="Butler M."/>
            <person name="Elias M."/>
            <person name="Idnurm A."/>
            <person name="Lang B.F."/>
            <person name="Sone T."/>
            <person name="Abe A."/>
            <person name="Calvo S.E."/>
            <person name="Corrochano L.M."/>
            <person name="Engels R."/>
            <person name="Fu J."/>
            <person name="Hansberg W."/>
            <person name="Kim J.-M."/>
            <person name="Kodira C.D."/>
            <person name="Koehrsen M.J."/>
            <person name="Liu B."/>
            <person name="Miranda-Saavedra D."/>
            <person name="O'Leary S."/>
            <person name="Ortiz-Castellanos L."/>
            <person name="Poulter R."/>
            <person name="Rodriguez-Romero J."/>
            <person name="Ruiz-Herrera J."/>
            <person name="Shen Y.-Q."/>
            <person name="Zeng Q."/>
            <person name="Galagan J."/>
            <person name="Birren B.W."/>
            <person name="Cuomo C.A."/>
            <person name="Wickes B.L."/>
        </authorList>
    </citation>
    <scope>NUCLEOTIDE SEQUENCE [LARGE SCALE GENOMIC DNA]</scope>
    <source>
        <strain evidence="2">RA 99-880 / ATCC MYA-4621 / FGSC 9543 / NRRL 43880</strain>
    </source>
</reference>
<keyword evidence="2" id="KW-1185">Reference proteome</keyword>
<name>I1CHS6_RHIO9</name>
<dbReference type="EMBL" id="CH476742">
    <property type="protein sequence ID" value="EIE88006.1"/>
    <property type="molecule type" value="Genomic_DNA"/>
</dbReference>
<evidence type="ECO:0000313" key="1">
    <source>
        <dbReference type="EMBL" id="EIE88006.1"/>
    </source>
</evidence>
<accession>I1CHS6</accession>
<evidence type="ECO:0000313" key="2">
    <source>
        <dbReference type="Proteomes" id="UP000009138"/>
    </source>
</evidence>
<proteinExistence type="predicted"/>
<dbReference type="RefSeq" id="XP_067523402.1">
    <property type="nucleotide sequence ID" value="XM_067667301.1"/>
</dbReference>
<dbReference type="Proteomes" id="UP000009138">
    <property type="component" value="Unassembled WGS sequence"/>
</dbReference>
<dbReference type="InParanoid" id="I1CHS6"/>
<dbReference type="GeneID" id="93619682"/>